<dbReference type="InterPro" id="IPR029466">
    <property type="entry name" value="NAM-associated_C"/>
</dbReference>
<keyword evidence="4" id="KW-1185">Reference proteome</keyword>
<dbReference type="GeneID" id="18937252"/>
<evidence type="ECO:0000313" key="4">
    <source>
        <dbReference type="Proteomes" id="UP000001072"/>
    </source>
</evidence>
<dbReference type="EMBL" id="GL883170">
    <property type="protein sequence ID" value="EGF98713.1"/>
    <property type="molecule type" value="Genomic_DNA"/>
</dbReference>
<reference evidence="4" key="1">
    <citation type="journal article" date="2011" name="Proc. Natl. Acad. Sci. U.S.A.">
        <title>Obligate biotrophy features unraveled by the genomic analysis of rust fungi.</title>
        <authorList>
            <person name="Duplessis S."/>
            <person name="Cuomo C.A."/>
            <person name="Lin Y.-C."/>
            <person name="Aerts A."/>
            <person name="Tisserant E."/>
            <person name="Veneault-Fourrey C."/>
            <person name="Joly D.L."/>
            <person name="Hacquard S."/>
            <person name="Amselem J."/>
            <person name="Cantarel B.L."/>
            <person name="Chiu R."/>
            <person name="Coutinho P.M."/>
            <person name="Feau N."/>
            <person name="Field M."/>
            <person name="Frey P."/>
            <person name="Gelhaye E."/>
            <person name="Goldberg J."/>
            <person name="Grabherr M.G."/>
            <person name="Kodira C.D."/>
            <person name="Kohler A."/>
            <person name="Kuees U."/>
            <person name="Lindquist E.A."/>
            <person name="Lucas S.M."/>
            <person name="Mago R."/>
            <person name="Mauceli E."/>
            <person name="Morin E."/>
            <person name="Murat C."/>
            <person name="Pangilinan J.L."/>
            <person name="Park R."/>
            <person name="Pearson M."/>
            <person name="Quesneville H."/>
            <person name="Rouhier N."/>
            <person name="Sakthikumar S."/>
            <person name="Salamov A.A."/>
            <person name="Schmutz J."/>
            <person name="Selles B."/>
            <person name="Shapiro H."/>
            <person name="Tanguay P."/>
            <person name="Tuskan G.A."/>
            <person name="Henrissat B."/>
            <person name="Van de Peer Y."/>
            <person name="Rouze P."/>
            <person name="Ellis J.G."/>
            <person name="Dodds P.N."/>
            <person name="Schein J.E."/>
            <person name="Zhong S."/>
            <person name="Hamelin R.C."/>
            <person name="Grigoriev I.V."/>
            <person name="Szabo L.J."/>
            <person name="Martin F."/>
        </authorList>
    </citation>
    <scope>NUCLEOTIDE SEQUENCE [LARGE SCALE GENOMIC DNA]</scope>
    <source>
        <strain evidence="4">98AG31 / pathotype 3-4-7</strain>
    </source>
</reference>
<protein>
    <recommendedName>
        <fullName evidence="2">No apical meristem-associated C-terminal domain-containing protein</fullName>
    </recommendedName>
</protein>
<evidence type="ECO:0000256" key="1">
    <source>
        <dbReference type="SAM" id="MobiDB-lite"/>
    </source>
</evidence>
<dbReference type="AlphaFoldDB" id="F4S9F7"/>
<dbReference type="RefSeq" id="XP_007418018.1">
    <property type="nucleotide sequence ID" value="XM_007417956.1"/>
</dbReference>
<feature type="domain" description="No apical meristem-associated C-terminal" evidence="2">
    <location>
        <begin position="2"/>
        <end position="87"/>
    </location>
</feature>
<organism evidence="4">
    <name type="scientific">Melampsora larici-populina (strain 98AG31 / pathotype 3-4-7)</name>
    <name type="common">Poplar leaf rust fungus</name>
    <dbReference type="NCBI Taxonomy" id="747676"/>
    <lineage>
        <taxon>Eukaryota</taxon>
        <taxon>Fungi</taxon>
        <taxon>Dikarya</taxon>
        <taxon>Basidiomycota</taxon>
        <taxon>Pucciniomycotina</taxon>
        <taxon>Pucciniomycetes</taxon>
        <taxon>Pucciniales</taxon>
        <taxon>Melampsoraceae</taxon>
        <taxon>Melampsora</taxon>
    </lineage>
</organism>
<dbReference type="Proteomes" id="UP000001072">
    <property type="component" value="Unassembled WGS sequence"/>
</dbReference>
<dbReference type="InParanoid" id="F4S9F7"/>
<dbReference type="OrthoDB" id="10388257at2759"/>
<feature type="region of interest" description="Disordered" evidence="1">
    <location>
        <begin position="1"/>
        <end position="20"/>
    </location>
</feature>
<evidence type="ECO:0000259" key="2">
    <source>
        <dbReference type="Pfam" id="PF14303"/>
    </source>
</evidence>
<name>F4S9F7_MELLP</name>
<gene>
    <name evidence="3" type="ORF">MELLADRAFT_95466</name>
</gene>
<dbReference type="VEuPathDB" id="FungiDB:MELLADRAFT_95466"/>
<dbReference type="Pfam" id="PF14303">
    <property type="entry name" value="NAM-associated"/>
    <property type="match status" value="1"/>
</dbReference>
<dbReference type="KEGG" id="mlr:MELLADRAFT_95466"/>
<proteinExistence type="predicted"/>
<evidence type="ECO:0000313" key="3">
    <source>
        <dbReference type="EMBL" id="EGF98713.1"/>
    </source>
</evidence>
<accession>F4S9F7</accession>
<dbReference type="HOGENOM" id="CLU_2320899_0_0_1"/>
<sequence length="99" mass="11345">MDRPMGSKQAKRGRSNLSEELIPQLLDNQAQMLQTQNSVAESNRELALQGKAAQESLQSMVDYTILTTKLCDLDDEAREELQARQAEVIRRSRARRERE</sequence>